<sequence>FVAGANNKTVVVRHFPDMKEKVISIDYILADPVQPDIVPAQLNIVRMDPPVNEAPVVPLYPLLEVSSASSEAREAPSDHSARDEASSDRAEVGSPLSAVQGEAPVYWVAQDRGNPSGSPAIPAAPSVAAPSAPSLVPEVRSPQLGDVLVDDALGPDIPSLPSEGSRVSDMQGTPVLTPASAPSSLTPALSPSSVAPASTPSSVAPVMRSPSTPGLTPSSVPVTPDSRHAA</sequence>
<feature type="non-terminal residue" evidence="2">
    <location>
        <position position="1"/>
    </location>
</feature>
<feature type="compositionally biased region" description="Low complexity" evidence="1">
    <location>
        <begin position="176"/>
        <end position="206"/>
    </location>
</feature>
<dbReference type="EMBL" id="JABANM010025671">
    <property type="protein sequence ID" value="KAF4714222.1"/>
    <property type="molecule type" value="Genomic_DNA"/>
</dbReference>
<protein>
    <submittedName>
        <fullName evidence="2">Uncharacterized protein</fullName>
    </submittedName>
</protein>
<accession>A0A7J6R1F4</accession>
<evidence type="ECO:0000313" key="3">
    <source>
        <dbReference type="Proteomes" id="UP000574390"/>
    </source>
</evidence>
<organism evidence="2 3">
    <name type="scientific">Perkinsus olseni</name>
    <name type="common">Perkinsus atlanticus</name>
    <dbReference type="NCBI Taxonomy" id="32597"/>
    <lineage>
        <taxon>Eukaryota</taxon>
        <taxon>Sar</taxon>
        <taxon>Alveolata</taxon>
        <taxon>Perkinsozoa</taxon>
        <taxon>Perkinsea</taxon>
        <taxon>Perkinsida</taxon>
        <taxon>Perkinsidae</taxon>
        <taxon>Perkinsus</taxon>
    </lineage>
</organism>
<reference evidence="2 3" key="1">
    <citation type="submission" date="2020-04" db="EMBL/GenBank/DDBJ databases">
        <title>Perkinsus olseni comparative genomics.</title>
        <authorList>
            <person name="Bogema D.R."/>
        </authorList>
    </citation>
    <scope>NUCLEOTIDE SEQUENCE [LARGE SCALE GENOMIC DNA]</scope>
    <source>
        <strain evidence="2">ATCC PRA-205</strain>
    </source>
</reference>
<feature type="compositionally biased region" description="Polar residues" evidence="1">
    <location>
        <begin position="209"/>
        <end position="221"/>
    </location>
</feature>
<evidence type="ECO:0000256" key="1">
    <source>
        <dbReference type="SAM" id="MobiDB-lite"/>
    </source>
</evidence>
<feature type="compositionally biased region" description="Low complexity" evidence="1">
    <location>
        <begin position="115"/>
        <end position="134"/>
    </location>
</feature>
<evidence type="ECO:0000313" key="2">
    <source>
        <dbReference type="EMBL" id="KAF4714222.1"/>
    </source>
</evidence>
<feature type="region of interest" description="Disordered" evidence="1">
    <location>
        <begin position="70"/>
        <end position="96"/>
    </location>
</feature>
<feature type="compositionally biased region" description="Basic and acidic residues" evidence="1">
    <location>
        <begin position="71"/>
        <end position="91"/>
    </location>
</feature>
<comment type="caution">
    <text evidence="2">The sequence shown here is derived from an EMBL/GenBank/DDBJ whole genome shotgun (WGS) entry which is preliminary data.</text>
</comment>
<dbReference type="AlphaFoldDB" id="A0A7J6R1F4"/>
<feature type="region of interest" description="Disordered" evidence="1">
    <location>
        <begin position="109"/>
        <end position="230"/>
    </location>
</feature>
<name>A0A7J6R1F4_PEROL</name>
<feature type="non-terminal residue" evidence="2">
    <location>
        <position position="230"/>
    </location>
</feature>
<proteinExistence type="predicted"/>
<gene>
    <name evidence="2" type="ORF">FOZ62_015367</name>
</gene>
<dbReference type="Proteomes" id="UP000574390">
    <property type="component" value="Unassembled WGS sequence"/>
</dbReference>